<keyword evidence="8" id="KW-1185">Reference proteome</keyword>
<keyword evidence="4" id="KW-0808">Transferase</keyword>
<dbReference type="GO" id="GO:0032259">
    <property type="term" value="P:methylation"/>
    <property type="evidence" value="ECO:0007669"/>
    <property type="project" value="UniProtKB-KW"/>
</dbReference>
<evidence type="ECO:0000256" key="3">
    <source>
        <dbReference type="ARBA" id="ARBA00022603"/>
    </source>
</evidence>
<feature type="region of interest" description="Disordered" evidence="6">
    <location>
        <begin position="337"/>
        <end position="363"/>
    </location>
</feature>
<dbReference type="Pfam" id="PF07942">
    <property type="entry name" value="CARME"/>
    <property type="match status" value="1"/>
</dbReference>
<name>A0A167WCG2_9EURO</name>
<sequence>MSGQSPEDQHQEWAGEYDPLADEAERKVLFSVLDSFKNYRKTAHHNVTHSRRQAFYALPSSHWQMLAEPPFSILDTLSKVDDAIDANADIAELILENGLSSFCLPASPPQGSPLDWRGTASASDISKAHSTLRQFFRDWSEEGYREREVCYGPVINDLRDAFGEKPPSGTRVLVPGAGLGRLVFELCLAGYDTEGNEVSYHQLVASSWILNHTHHAKEYPLYPFASQFSNIKSREQQLRKVMIPDVHPASELTKRSSLEDDSQTESSVGSMSMSAADFLLIYGGEDSKDSFDVVATVFFIDTAPNIIRYISTISNCLRPGGLWINVGPLLWHSSDSLSAGTDEETSNSHSNYDDKDDKGIGEPGRIELSEEELFILITKMGFTINKKDDFAQECGYIQDPESMLQNLYRPSHWIAVKNST</sequence>
<dbReference type="PANTHER" id="PTHR12303:SF6">
    <property type="entry name" value="CARNOSINE N-METHYLTRANSFERASE"/>
    <property type="match status" value="1"/>
</dbReference>
<dbReference type="GO" id="GO:0030735">
    <property type="term" value="F:carnosine N-methyltransferase activity"/>
    <property type="evidence" value="ECO:0007669"/>
    <property type="project" value="UniProtKB-EC"/>
</dbReference>
<evidence type="ECO:0000313" key="7">
    <source>
        <dbReference type="EMBL" id="KZZ88668.1"/>
    </source>
</evidence>
<comment type="similarity">
    <text evidence="1">Belongs to the carnosine N-methyltransferase family.</text>
</comment>
<evidence type="ECO:0000256" key="1">
    <source>
        <dbReference type="ARBA" id="ARBA00010086"/>
    </source>
</evidence>
<dbReference type="PANTHER" id="PTHR12303">
    <property type="entry name" value="CARNOSINE N-METHYLTRANSFERASE"/>
    <property type="match status" value="1"/>
</dbReference>
<feature type="compositionally biased region" description="Basic and acidic residues" evidence="6">
    <location>
        <begin position="351"/>
        <end position="363"/>
    </location>
</feature>
<accession>A0A167WCG2</accession>
<keyword evidence="5" id="KW-0949">S-adenosyl-L-methionine</keyword>
<reference evidence="7 8" key="1">
    <citation type="journal article" date="2016" name="Genome Biol. Evol.">
        <title>Divergent and convergent evolution of fungal pathogenicity.</title>
        <authorList>
            <person name="Shang Y."/>
            <person name="Xiao G."/>
            <person name="Zheng P."/>
            <person name="Cen K."/>
            <person name="Zhan S."/>
            <person name="Wang C."/>
        </authorList>
    </citation>
    <scope>NUCLEOTIDE SEQUENCE [LARGE SCALE GENOMIC DNA]</scope>
    <source>
        <strain evidence="7 8">ARSEF 7405</strain>
    </source>
</reference>
<protein>
    <recommendedName>
        <fullName evidence="2">carnosine N-methyltransferase</fullName>
        <ecNumber evidence="2">2.1.1.22</ecNumber>
    </recommendedName>
</protein>
<dbReference type="OrthoDB" id="978at2759"/>
<dbReference type="SMART" id="SM01296">
    <property type="entry name" value="N2227"/>
    <property type="match status" value="1"/>
</dbReference>
<dbReference type="InterPro" id="IPR012901">
    <property type="entry name" value="CARME"/>
</dbReference>
<evidence type="ECO:0000256" key="4">
    <source>
        <dbReference type="ARBA" id="ARBA00022679"/>
    </source>
</evidence>
<organism evidence="7 8">
    <name type="scientific">Ascosphaera apis ARSEF 7405</name>
    <dbReference type="NCBI Taxonomy" id="392613"/>
    <lineage>
        <taxon>Eukaryota</taxon>
        <taxon>Fungi</taxon>
        <taxon>Dikarya</taxon>
        <taxon>Ascomycota</taxon>
        <taxon>Pezizomycotina</taxon>
        <taxon>Eurotiomycetes</taxon>
        <taxon>Eurotiomycetidae</taxon>
        <taxon>Onygenales</taxon>
        <taxon>Ascosphaeraceae</taxon>
        <taxon>Ascosphaera</taxon>
    </lineage>
</organism>
<proteinExistence type="inferred from homology"/>
<gene>
    <name evidence="7" type="ORF">AAP_04766</name>
</gene>
<dbReference type="Proteomes" id="UP000242877">
    <property type="component" value="Unassembled WGS sequence"/>
</dbReference>
<dbReference type="EC" id="2.1.1.22" evidence="2"/>
<dbReference type="VEuPathDB" id="FungiDB:AAP_04766"/>
<evidence type="ECO:0000313" key="8">
    <source>
        <dbReference type="Proteomes" id="UP000242877"/>
    </source>
</evidence>
<evidence type="ECO:0000256" key="5">
    <source>
        <dbReference type="ARBA" id="ARBA00022691"/>
    </source>
</evidence>
<dbReference type="EMBL" id="AZGZ01000024">
    <property type="protein sequence ID" value="KZZ88668.1"/>
    <property type="molecule type" value="Genomic_DNA"/>
</dbReference>
<evidence type="ECO:0000256" key="2">
    <source>
        <dbReference type="ARBA" id="ARBA00012003"/>
    </source>
</evidence>
<comment type="caution">
    <text evidence="7">The sequence shown here is derived from an EMBL/GenBank/DDBJ whole genome shotgun (WGS) entry which is preliminary data.</text>
</comment>
<dbReference type="InterPro" id="IPR029063">
    <property type="entry name" value="SAM-dependent_MTases_sf"/>
</dbReference>
<evidence type="ECO:0000256" key="6">
    <source>
        <dbReference type="SAM" id="MobiDB-lite"/>
    </source>
</evidence>
<keyword evidence="3" id="KW-0489">Methyltransferase</keyword>
<dbReference type="AlphaFoldDB" id="A0A167WCG2"/>
<dbReference type="SUPFAM" id="SSF53335">
    <property type="entry name" value="S-adenosyl-L-methionine-dependent methyltransferases"/>
    <property type="match status" value="1"/>
</dbReference>
<dbReference type="Gene3D" id="3.40.50.150">
    <property type="entry name" value="Vaccinia Virus protein VP39"/>
    <property type="match status" value="1"/>
</dbReference>